<evidence type="ECO:0008006" key="12">
    <source>
        <dbReference type="Google" id="ProtNLM"/>
    </source>
</evidence>
<dbReference type="SUPFAM" id="SSF54928">
    <property type="entry name" value="RNA-binding domain, RBD"/>
    <property type="match status" value="1"/>
</dbReference>
<dbReference type="PROSITE" id="PS50102">
    <property type="entry name" value="RRM"/>
    <property type="match status" value="1"/>
</dbReference>
<evidence type="ECO:0000259" key="9">
    <source>
        <dbReference type="PROSITE" id="PS50103"/>
    </source>
</evidence>
<gene>
    <name evidence="10" type="ORF">SAPINGB_P000926</name>
</gene>
<evidence type="ECO:0000256" key="4">
    <source>
        <dbReference type="ARBA" id="ARBA00022833"/>
    </source>
</evidence>
<dbReference type="GeneID" id="43579749"/>
<keyword evidence="2" id="KW-0677">Repeat</keyword>
<dbReference type="GO" id="GO:0000398">
    <property type="term" value="P:mRNA splicing, via spliceosome"/>
    <property type="evidence" value="ECO:0007669"/>
    <property type="project" value="InterPro"/>
</dbReference>
<dbReference type="FunFam" id="3.30.70.330:FF:000066">
    <property type="entry name" value="Splicing factor u2af 23 kDa subunit"/>
    <property type="match status" value="1"/>
</dbReference>
<feature type="domain" description="RRM" evidence="8">
    <location>
        <begin position="44"/>
        <end position="140"/>
    </location>
</feature>
<dbReference type="GO" id="GO:0089701">
    <property type="term" value="C:U2AF complex"/>
    <property type="evidence" value="ECO:0007669"/>
    <property type="project" value="InterPro"/>
</dbReference>
<dbReference type="OrthoDB" id="423462at2759"/>
<proteinExistence type="predicted"/>
<evidence type="ECO:0000313" key="11">
    <source>
        <dbReference type="Proteomes" id="UP000398389"/>
    </source>
</evidence>
<evidence type="ECO:0000256" key="5">
    <source>
        <dbReference type="PROSITE-ProRule" id="PRU00176"/>
    </source>
</evidence>
<evidence type="ECO:0000256" key="2">
    <source>
        <dbReference type="ARBA" id="ARBA00022737"/>
    </source>
</evidence>
<dbReference type="SMART" id="SM00360">
    <property type="entry name" value="RRM"/>
    <property type="match status" value="1"/>
</dbReference>
<dbReference type="EMBL" id="CABVLU010000001">
    <property type="protein sequence ID" value="VVT45858.1"/>
    <property type="molecule type" value="Genomic_DNA"/>
</dbReference>
<dbReference type="InterPro" id="IPR009145">
    <property type="entry name" value="U2AF_small"/>
</dbReference>
<feature type="region of interest" description="Disordered" evidence="7">
    <location>
        <begin position="187"/>
        <end position="212"/>
    </location>
</feature>
<dbReference type="GO" id="GO:0008270">
    <property type="term" value="F:zinc ion binding"/>
    <property type="evidence" value="ECO:0007669"/>
    <property type="project" value="UniProtKB-KW"/>
</dbReference>
<dbReference type="GO" id="GO:0003723">
    <property type="term" value="F:RNA binding"/>
    <property type="evidence" value="ECO:0007669"/>
    <property type="project" value="UniProtKB-UniRule"/>
</dbReference>
<dbReference type="InterPro" id="IPR012677">
    <property type="entry name" value="Nucleotide-bd_a/b_plait_sf"/>
</dbReference>
<dbReference type="PROSITE" id="PS50103">
    <property type="entry name" value="ZF_C3H1"/>
    <property type="match status" value="2"/>
</dbReference>
<dbReference type="InterPro" id="IPR035979">
    <property type="entry name" value="RBD_domain_sf"/>
</dbReference>
<feature type="zinc finger region" description="C3H1-type" evidence="6">
    <location>
        <begin position="142"/>
        <end position="169"/>
    </location>
</feature>
<feature type="zinc finger region" description="C3H1-type" evidence="6">
    <location>
        <begin position="12"/>
        <end position="40"/>
    </location>
</feature>
<dbReference type="InterPro" id="IPR003954">
    <property type="entry name" value="RRM_euk-type"/>
</dbReference>
<dbReference type="PANTHER" id="PTHR12620">
    <property type="entry name" value="U2 SNRNP AUXILIARY FACTOR, SMALL SUBUNIT"/>
    <property type="match status" value="1"/>
</dbReference>
<keyword evidence="4 6" id="KW-0862">Zinc</keyword>
<keyword evidence="11" id="KW-1185">Reference proteome</keyword>
<dbReference type="SMART" id="SM00356">
    <property type="entry name" value="ZnF_C3H1"/>
    <property type="match status" value="2"/>
</dbReference>
<evidence type="ECO:0000256" key="7">
    <source>
        <dbReference type="SAM" id="MobiDB-lite"/>
    </source>
</evidence>
<keyword evidence="5" id="KW-0694">RNA-binding</keyword>
<evidence type="ECO:0000259" key="8">
    <source>
        <dbReference type="PROSITE" id="PS50102"/>
    </source>
</evidence>
<keyword evidence="1 6" id="KW-0479">Metal-binding</keyword>
<reference evidence="10 11" key="1">
    <citation type="submission" date="2019-09" db="EMBL/GenBank/DDBJ databases">
        <authorList>
            <person name="Brejova B."/>
        </authorList>
    </citation>
    <scope>NUCLEOTIDE SEQUENCE [LARGE SCALE GENOMIC DNA]</scope>
</reference>
<dbReference type="Pfam" id="PF00076">
    <property type="entry name" value="RRM_1"/>
    <property type="match status" value="1"/>
</dbReference>
<evidence type="ECO:0000256" key="3">
    <source>
        <dbReference type="ARBA" id="ARBA00022771"/>
    </source>
</evidence>
<evidence type="ECO:0000256" key="1">
    <source>
        <dbReference type="ARBA" id="ARBA00022723"/>
    </source>
</evidence>
<dbReference type="Proteomes" id="UP000398389">
    <property type="component" value="Unassembled WGS sequence"/>
</dbReference>
<dbReference type="Gene3D" id="3.30.70.330">
    <property type="match status" value="1"/>
</dbReference>
<accession>A0A5E8B9A9</accession>
<name>A0A5E8B9A9_9ASCO</name>
<feature type="domain" description="C3H1-type" evidence="9">
    <location>
        <begin position="12"/>
        <end position="40"/>
    </location>
</feature>
<dbReference type="PRINTS" id="PR01848">
    <property type="entry name" value="U2AUXFACTOR"/>
</dbReference>
<protein>
    <recommendedName>
        <fullName evidence="12">Splicing factor U2AF 23 kDa subunit</fullName>
    </recommendedName>
</protein>
<evidence type="ECO:0000256" key="6">
    <source>
        <dbReference type="PROSITE-ProRule" id="PRU00723"/>
    </source>
</evidence>
<dbReference type="AlphaFoldDB" id="A0A5E8B9A9"/>
<organism evidence="10 11">
    <name type="scientific">Magnusiomyces paraingens</name>
    <dbReference type="NCBI Taxonomy" id="2606893"/>
    <lineage>
        <taxon>Eukaryota</taxon>
        <taxon>Fungi</taxon>
        <taxon>Dikarya</taxon>
        <taxon>Ascomycota</taxon>
        <taxon>Saccharomycotina</taxon>
        <taxon>Dipodascomycetes</taxon>
        <taxon>Dipodascales</taxon>
        <taxon>Dipodascaceae</taxon>
        <taxon>Magnusiomyces</taxon>
    </lineage>
</organism>
<dbReference type="InterPro" id="IPR000504">
    <property type="entry name" value="RRM_dom"/>
</dbReference>
<keyword evidence="3 6" id="KW-0863">Zinc-finger</keyword>
<sequence>MADRLAQIYGTEKDKVNCSFYNKIGACRHGDKCARHHIKPSYSQTIICRNMYQNPENEPNNHLTPEEMKQHFLAFYEDLFCECALFGKVEEMVVCENNNDHLAGNVYVRFKYEEDAAKACEKFNNRWYDKRPIYCELSPVTDFSEACCRQHETKDCKRGGFCNFIHAKRPPREFLRELQLEQLRSLKDKGKTDDLNDSDSESDSEFRSRRRR</sequence>
<evidence type="ECO:0000313" key="10">
    <source>
        <dbReference type="EMBL" id="VVT45858.1"/>
    </source>
</evidence>
<dbReference type="Pfam" id="PF00642">
    <property type="entry name" value="zf-CCCH"/>
    <property type="match status" value="2"/>
</dbReference>
<dbReference type="InterPro" id="IPR000571">
    <property type="entry name" value="Znf_CCCH"/>
</dbReference>
<dbReference type="RefSeq" id="XP_031851540.1">
    <property type="nucleotide sequence ID" value="XM_031995649.1"/>
</dbReference>
<dbReference type="SMART" id="SM00361">
    <property type="entry name" value="RRM_1"/>
    <property type="match status" value="1"/>
</dbReference>
<feature type="domain" description="C3H1-type" evidence="9">
    <location>
        <begin position="142"/>
        <end position="169"/>
    </location>
</feature>